<dbReference type="Proteomes" id="UP000288805">
    <property type="component" value="Unassembled WGS sequence"/>
</dbReference>
<name>A0A438FAL4_VITVI</name>
<evidence type="ECO:0000313" key="1">
    <source>
        <dbReference type="EMBL" id="RVW57003.1"/>
    </source>
</evidence>
<gene>
    <name evidence="1" type="ORF">CK203_070435</name>
</gene>
<sequence>MGVSDALMSVGVSILLAHQPPPLSLDLNFVGWSGMERSMWGFCSFTPRICYNQAWGMGVKPQVSGLFEFWGKEKFCRHPLPLDIAEEGTFW</sequence>
<dbReference type="EMBL" id="QGNW01001068">
    <property type="protein sequence ID" value="RVW57003.1"/>
    <property type="molecule type" value="Genomic_DNA"/>
</dbReference>
<dbReference type="AlphaFoldDB" id="A0A438FAL4"/>
<organism evidence="1 2">
    <name type="scientific">Vitis vinifera</name>
    <name type="common">Grape</name>
    <dbReference type="NCBI Taxonomy" id="29760"/>
    <lineage>
        <taxon>Eukaryota</taxon>
        <taxon>Viridiplantae</taxon>
        <taxon>Streptophyta</taxon>
        <taxon>Embryophyta</taxon>
        <taxon>Tracheophyta</taxon>
        <taxon>Spermatophyta</taxon>
        <taxon>Magnoliopsida</taxon>
        <taxon>eudicotyledons</taxon>
        <taxon>Gunneridae</taxon>
        <taxon>Pentapetalae</taxon>
        <taxon>rosids</taxon>
        <taxon>Vitales</taxon>
        <taxon>Vitaceae</taxon>
        <taxon>Viteae</taxon>
        <taxon>Vitis</taxon>
    </lineage>
</organism>
<comment type="caution">
    <text evidence="1">The sequence shown here is derived from an EMBL/GenBank/DDBJ whole genome shotgun (WGS) entry which is preliminary data.</text>
</comment>
<proteinExistence type="predicted"/>
<evidence type="ECO:0000313" key="2">
    <source>
        <dbReference type="Proteomes" id="UP000288805"/>
    </source>
</evidence>
<protein>
    <submittedName>
        <fullName evidence="1">Uncharacterized protein</fullName>
    </submittedName>
</protein>
<reference evidence="1 2" key="1">
    <citation type="journal article" date="2018" name="PLoS Genet.">
        <title>Population sequencing reveals clonal diversity and ancestral inbreeding in the grapevine cultivar Chardonnay.</title>
        <authorList>
            <person name="Roach M.J."/>
            <person name="Johnson D.L."/>
            <person name="Bohlmann J."/>
            <person name="van Vuuren H.J."/>
            <person name="Jones S.J."/>
            <person name="Pretorius I.S."/>
            <person name="Schmidt S.A."/>
            <person name="Borneman A.R."/>
        </authorList>
    </citation>
    <scope>NUCLEOTIDE SEQUENCE [LARGE SCALE GENOMIC DNA]</scope>
    <source>
        <strain evidence="2">cv. Chardonnay</strain>
        <tissue evidence="1">Leaf</tissue>
    </source>
</reference>
<accession>A0A438FAL4</accession>